<comment type="caution">
    <text evidence="9">The sequence shown here is derived from an EMBL/GenBank/DDBJ whole genome shotgun (WGS) entry which is preliminary data.</text>
</comment>
<dbReference type="GO" id="GO:0009421">
    <property type="term" value="C:bacterial-type flagellum filament cap"/>
    <property type="evidence" value="ECO:0007669"/>
    <property type="project" value="InterPro"/>
</dbReference>
<evidence type="ECO:0000256" key="3">
    <source>
        <dbReference type="ARBA" id="ARBA00011255"/>
    </source>
</evidence>
<dbReference type="Pfam" id="PF02465">
    <property type="entry name" value="FliD_N"/>
    <property type="match status" value="1"/>
</dbReference>
<protein>
    <recommendedName>
        <fullName evidence="6">Filament cap protein</fullName>
    </recommendedName>
    <alternativeName>
        <fullName evidence="5">Flagellar cap protein</fullName>
    </alternativeName>
</protein>
<comment type="subcellular location">
    <subcellularLocation>
        <location evidence="1">Bacterial flagellum</location>
    </subcellularLocation>
</comment>
<sequence length="373" mass="39750">MPSIRLPGLQSGIDTGQLVQQLMALQRRTLNMYERRKTLWEERQEALSTLESKLSNLRSSVRALSDADALRAYAVSSSDTDYLTAEATNDAFEGNHTVVINQLATAERWVHTSGKEYTEDYVGVGTFIYSYNHKETSITTTATTTLQDMVGLINNDANNPGVTAGLLYHDDAYHLVLNGNDAGSDYTISVNASSTKVLKSDSPFTQGSDNATLTTKITDLDQFSGTLEGGEGIEITGTDHDGVAIDSVPPLLITENTRLEHLIGEINDAFDETAKAVLENGKIVLTDDTYGTSSLSITLNYDPGSGETTLIPPDILDISVSTAGGTPGVLSGFAASDFTLSQAAQDSEIQVDGYPSGGTISEVQTASPSKSPS</sequence>
<feature type="domain" description="Flagellar hook-associated protein 2 N-terminal" evidence="8">
    <location>
        <begin position="11"/>
        <end position="106"/>
    </location>
</feature>
<dbReference type="PANTHER" id="PTHR30288:SF0">
    <property type="entry name" value="FLAGELLAR HOOK-ASSOCIATED PROTEIN 2"/>
    <property type="match status" value="1"/>
</dbReference>
<evidence type="ECO:0000256" key="2">
    <source>
        <dbReference type="ARBA" id="ARBA00009764"/>
    </source>
</evidence>
<reference evidence="9" key="1">
    <citation type="journal article" date="2014" name="Front. Microbiol.">
        <title>High frequency of phylogenetically diverse reductive dehalogenase-homologous genes in deep subseafloor sedimentary metagenomes.</title>
        <authorList>
            <person name="Kawai M."/>
            <person name="Futagami T."/>
            <person name="Toyoda A."/>
            <person name="Takaki Y."/>
            <person name="Nishi S."/>
            <person name="Hori S."/>
            <person name="Arai W."/>
            <person name="Tsubouchi T."/>
            <person name="Morono Y."/>
            <person name="Uchiyama I."/>
            <person name="Ito T."/>
            <person name="Fujiyama A."/>
            <person name="Inagaki F."/>
            <person name="Takami H."/>
        </authorList>
    </citation>
    <scope>NUCLEOTIDE SEQUENCE</scope>
    <source>
        <strain evidence="9">Expedition CK06-06</strain>
    </source>
</reference>
<evidence type="ECO:0000256" key="7">
    <source>
        <dbReference type="SAM" id="MobiDB-lite"/>
    </source>
</evidence>
<name>X1TVS5_9ZZZZ</name>
<feature type="compositionally biased region" description="Polar residues" evidence="7">
    <location>
        <begin position="358"/>
        <end position="373"/>
    </location>
</feature>
<proteinExistence type="inferred from homology"/>
<evidence type="ECO:0000256" key="4">
    <source>
        <dbReference type="ARBA" id="ARBA00023143"/>
    </source>
</evidence>
<feature type="non-terminal residue" evidence="9">
    <location>
        <position position="373"/>
    </location>
</feature>
<organism evidence="9">
    <name type="scientific">marine sediment metagenome</name>
    <dbReference type="NCBI Taxonomy" id="412755"/>
    <lineage>
        <taxon>unclassified sequences</taxon>
        <taxon>metagenomes</taxon>
        <taxon>ecological metagenomes</taxon>
    </lineage>
</organism>
<comment type="subunit">
    <text evidence="3">Homopentamer.</text>
</comment>
<dbReference type="EMBL" id="BARW01007053">
    <property type="protein sequence ID" value="GAI84139.1"/>
    <property type="molecule type" value="Genomic_DNA"/>
</dbReference>
<evidence type="ECO:0000259" key="8">
    <source>
        <dbReference type="Pfam" id="PF02465"/>
    </source>
</evidence>
<dbReference type="GO" id="GO:0071973">
    <property type="term" value="P:bacterial-type flagellum-dependent cell motility"/>
    <property type="evidence" value="ECO:0007669"/>
    <property type="project" value="TreeGrafter"/>
</dbReference>
<evidence type="ECO:0000256" key="5">
    <source>
        <dbReference type="ARBA" id="ARBA00033074"/>
    </source>
</evidence>
<accession>X1TVS5</accession>
<keyword evidence="4" id="KW-0975">Bacterial flagellum</keyword>
<feature type="region of interest" description="Disordered" evidence="7">
    <location>
        <begin position="350"/>
        <end position="373"/>
    </location>
</feature>
<gene>
    <name evidence="9" type="ORF">S12H4_14762</name>
</gene>
<dbReference type="PANTHER" id="PTHR30288">
    <property type="entry name" value="FLAGELLAR CAP/ASSEMBLY PROTEIN FLID"/>
    <property type="match status" value="1"/>
</dbReference>
<dbReference type="AlphaFoldDB" id="X1TVS5"/>
<evidence type="ECO:0000256" key="1">
    <source>
        <dbReference type="ARBA" id="ARBA00004365"/>
    </source>
</evidence>
<dbReference type="InterPro" id="IPR040026">
    <property type="entry name" value="FliD"/>
</dbReference>
<evidence type="ECO:0000313" key="9">
    <source>
        <dbReference type="EMBL" id="GAI84139.1"/>
    </source>
</evidence>
<comment type="similarity">
    <text evidence="2">Belongs to the FliD family.</text>
</comment>
<evidence type="ECO:0000256" key="6">
    <source>
        <dbReference type="ARBA" id="ARBA00033192"/>
    </source>
</evidence>
<dbReference type="GO" id="GO:0009424">
    <property type="term" value="C:bacterial-type flagellum hook"/>
    <property type="evidence" value="ECO:0007669"/>
    <property type="project" value="InterPro"/>
</dbReference>
<dbReference type="InterPro" id="IPR003481">
    <property type="entry name" value="FliD_N"/>
</dbReference>